<dbReference type="Gene3D" id="1.25.40.10">
    <property type="entry name" value="Tetratricopeptide repeat domain"/>
    <property type="match status" value="1"/>
</dbReference>
<feature type="domain" description="Protein kinase" evidence="4">
    <location>
        <begin position="135"/>
        <end position="403"/>
    </location>
</feature>
<evidence type="ECO:0000259" key="4">
    <source>
        <dbReference type="PROSITE" id="PS50011"/>
    </source>
</evidence>
<keyword evidence="5" id="KW-0418">Kinase</keyword>
<dbReference type="InterPro" id="IPR011009">
    <property type="entry name" value="Kinase-like_dom_sf"/>
</dbReference>
<sequence>MGNASGIYQIGYCYQNGIVVEKDEHKAFIYYKKSAEMDYVSAINQVGYCYRNGIGVEKDEEMENIIGINELAKCYRNGIGVTRDIQKANYLYKREKNFATVTEVWTLKSSDIDDRLKKLMVENKYPLSWIPFNEFNNVKKIGKGGFATVYCATWLNREKNLIGDVALKLIHKSNSCIEEFIKELKAYCDIGIKNPTFLKCFGLSQHNASKDYILVMEYARMGSLHNNLYSVAQLKWKDKLTLLHCIASDLKIIHSQNLIHRDLHSGNILQNDLHSAYIADLGLSISANIKSKNNGVYGVLPYIAPEILRGEHYTKAADIYSFGIIMWEILHGKPVVFERKSEFQFNLALHICIGLRPYVFEDIASHYVDLMKECWDKEPEIRPSAEKLYDILIEWQNDKDILFELSEHDKKIQNIANRNMQIYKPSYKSKFYKNVLILCVTITLVTLNFGYLPSDYVEVRL</sequence>
<keyword evidence="2 3" id="KW-0067">ATP-binding</keyword>
<comment type="caution">
    <text evidence="5">The sequence shown here is derived from an EMBL/GenBank/DDBJ whole genome shotgun (WGS) entry which is preliminary data.</text>
</comment>
<dbReference type="SUPFAM" id="SSF56112">
    <property type="entry name" value="Protein kinase-like (PK-like)"/>
    <property type="match status" value="1"/>
</dbReference>
<dbReference type="AlphaFoldDB" id="A0A397VXH0"/>
<dbReference type="Proteomes" id="UP000266673">
    <property type="component" value="Unassembled WGS sequence"/>
</dbReference>
<evidence type="ECO:0000256" key="2">
    <source>
        <dbReference type="ARBA" id="ARBA00022840"/>
    </source>
</evidence>
<protein>
    <submittedName>
        <fullName evidence="5">Kinase-like domain-containing protein</fullName>
    </submittedName>
</protein>
<evidence type="ECO:0000256" key="3">
    <source>
        <dbReference type="PROSITE-ProRule" id="PRU10141"/>
    </source>
</evidence>
<dbReference type="OrthoDB" id="4062651at2759"/>
<dbReference type="PANTHER" id="PTHR44329">
    <property type="entry name" value="SERINE/THREONINE-PROTEIN KINASE TNNI3K-RELATED"/>
    <property type="match status" value="1"/>
</dbReference>
<dbReference type="InterPro" id="IPR051681">
    <property type="entry name" value="Ser/Thr_Kinases-Pseudokinases"/>
</dbReference>
<dbReference type="SMART" id="SM00671">
    <property type="entry name" value="SEL1"/>
    <property type="match status" value="2"/>
</dbReference>
<dbReference type="PROSITE" id="PS00107">
    <property type="entry name" value="PROTEIN_KINASE_ATP"/>
    <property type="match status" value="1"/>
</dbReference>
<dbReference type="InterPro" id="IPR000719">
    <property type="entry name" value="Prot_kinase_dom"/>
</dbReference>
<accession>A0A397VXH0</accession>
<dbReference type="STRING" id="44941.A0A397VXH0"/>
<dbReference type="InterPro" id="IPR017441">
    <property type="entry name" value="Protein_kinase_ATP_BS"/>
</dbReference>
<dbReference type="PANTHER" id="PTHR44329:SF298">
    <property type="entry name" value="MIXED LINEAGE KINASE DOMAIN-LIKE PROTEIN"/>
    <property type="match status" value="1"/>
</dbReference>
<dbReference type="PRINTS" id="PR00109">
    <property type="entry name" value="TYRKINASE"/>
</dbReference>
<keyword evidence="6" id="KW-1185">Reference proteome</keyword>
<keyword evidence="1 3" id="KW-0547">Nucleotide-binding</keyword>
<evidence type="ECO:0000256" key="1">
    <source>
        <dbReference type="ARBA" id="ARBA00022741"/>
    </source>
</evidence>
<dbReference type="InterPro" id="IPR001245">
    <property type="entry name" value="Ser-Thr/Tyr_kinase_cat_dom"/>
</dbReference>
<dbReference type="InterPro" id="IPR011990">
    <property type="entry name" value="TPR-like_helical_dom_sf"/>
</dbReference>
<name>A0A397VXH0_9GLOM</name>
<evidence type="ECO:0000313" key="5">
    <source>
        <dbReference type="EMBL" id="RIB23706.1"/>
    </source>
</evidence>
<proteinExistence type="predicted"/>
<reference evidence="5 6" key="1">
    <citation type="submission" date="2018-06" db="EMBL/GenBank/DDBJ databases">
        <title>Comparative genomics reveals the genomic features of Rhizophagus irregularis, R. cerebriforme, R. diaphanum and Gigaspora rosea, and their symbiotic lifestyle signature.</title>
        <authorList>
            <person name="Morin E."/>
            <person name="San Clemente H."/>
            <person name="Chen E.C.H."/>
            <person name="De La Providencia I."/>
            <person name="Hainaut M."/>
            <person name="Kuo A."/>
            <person name="Kohler A."/>
            <person name="Murat C."/>
            <person name="Tang N."/>
            <person name="Roy S."/>
            <person name="Loubradou J."/>
            <person name="Henrissat B."/>
            <person name="Grigoriev I.V."/>
            <person name="Corradi N."/>
            <person name="Roux C."/>
            <person name="Martin F.M."/>
        </authorList>
    </citation>
    <scope>NUCLEOTIDE SEQUENCE [LARGE SCALE GENOMIC DNA]</scope>
    <source>
        <strain evidence="5 6">DAOM 194757</strain>
    </source>
</reference>
<dbReference type="Pfam" id="PF08238">
    <property type="entry name" value="Sel1"/>
    <property type="match status" value="3"/>
</dbReference>
<dbReference type="EMBL" id="QKWP01000247">
    <property type="protein sequence ID" value="RIB23706.1"/>
    <property type="molecule type" value="Genomic_DNA"/>
</dbReference>
<dbReference type="SUPFAM" id="SSF81901">
    <property type="entry name" value="HCP-like"/>
    <property type="match status" value="1"/>
</dbReference>
<dbReference type="InterPro" id="IPR006597">
    <property type="entry name" value="Sel1-like"/>
</dbReference>
<keyword evidence="5" id="KW-0808">Transferase</keyword>
<evidence type="ECO:0000313" key="6">
    <source>
        <dbReference type="Proteomes" id="UP000266673"/>
    </source>
</evidence>
<feature type="binding site" evidence="3">
    <location>
        <position position="168"/>
    </location>
    <ligand>
        <name>ATP</name>
        <dbReference type="ChEBI" id="CHEBI:30616"/>
    </ligand>
</feature>
<gene>
    <name evidence="5" type="ORF">C2G38_2032501</name>
</gene>
<dbReference type="GO" id="GO:0004674">
    <property type="term" value="F:protein serine/threonine kinase activity"/>
    <property type="evidence" value="ECO:0007669"/>
    <property type="project" value="TreeGrafter"/>
</dbReference>
<dbReference type="PROSITE" id="PS50011">
    <property type="entry name" value="PROTEIN_KINASE_DOM"/>
    <property type="match status" value="1"/>
</dbReference>
<organism evidence="5 6">
    <name type="scientific">Gigaspora rosea</name>
    <dbReference type="NCBI Taxonomy" id="44941"/>
    <lineage>
        <taxon>Eukaryota</taxon>
        <taxon>Fungi</taxon>
        <taxon>Fungi incertae sedis</taxon>
        <taxon>Mucoromycota</taxon>
        <taxon>Glomeromycotina</taxon>
        <taxon>Glomeromycetes</taxon>
        <taxon>Diversisporales</taxon>
        <taxon>Gigasporaceae</taxon>
        <taxon>Gigaspora</taxon>
    </lineage>
</organism>
<dbReference type="GO" id="GO:0005524">
    <property type="term" value="F:ATP binding"/>
    <property type="evidence" value="ECO:0007669"/>
    <property type="project" value="UniProtKB-UniRule"/>
</dbReference>
<dbReference type="Gene3D" id="1.10.510.10">
    <property type="entry name" value="Transferase(Phosphotransferase) domain 1"/>
    <property type="match status" value="1"/>
</dbReference>
<dbReference type="Pfam" id="PF07714">
    <property type="entry name" value="PK_Tyr_Ser-Thr"/>
    <property type="match status" value="1"/>
</dbReference>